<sequence length="358" mass="39136">MHWKGLRLVADSSSKRQSTIDPQAYAQPQSRRSEHLPRPSPPTTEPRYSESTPRLPGLSPPNEQAEFESPSDAARGLQIPGEQGGQPHGHGHAVDRSDFAGSSSADTSSMRRNRFSFMRLRHASDPQLSKSYTKAQQEAPPVPSLPPPKIITTAPTSNELDQPVKHRNKFSFRPSSRKQSMEDLSRSSTDHPRSKQTRKNQGSTDSQIGDSSLSTFQTTSETPGRLSTNSLRGGSRDQPVDSNRSSAVDPRFSESSRSDQSYGDQAPTYQTNSPREGHGSTSSAKRFRLPRLKRNRSPLFPLPPKPTPSSRALDAAPKFSADTPKSDGSVDHDQVSPLPSPLTFLCRTSLLGPPATLP</sequence>
<dbReference type="AlphaFoldDB" id="A0A9W9VQ05"/>
<feature type="compositionally biased region" description="Polar residues" evidence="1">
    <location>
        <begin position="258"/>
        <end position="284"/>
    </location>
</feature>
<evidence type="ECO:0000313" key="2">
    <source>
        <dbReference type="EMBL" id="KAJ5387176.1"/>
    </source>
</evidence>
<feature type="compositionally biased region" description="Basic residues" evidence="1">
    <location>
        <begin position="285"/>
        <end position="296"/>
    </location>
</feature>
<dbReference type="EMBL" id="JAPZBU010000009">
    <property type="protein sequence ID" value="KAJ5387176.1"/>
    <property type="molecule type" value="Genomic_DNA"/>
</dbReference>
<accession>A0A9W9VQ05</accession>
<evidence type="ECO:0000313" key="3">
    <source>
        <dbReference type="Proteomes" id="UP001147747"/>
    </source>
</evidence>
<dbReference type="OrthoDB" id="4365811at2759"/>
<feature type="compositionally biased region" description="Pro residues" evidence="1">
    <location>
        <begin position="140"/>
        <end position="149"/>
    </location>
</feature>
<evidence type="ECO:0000256" key="1">
    <source>
        <dbReference type="SAM" id="MobiDB-lite"/>
    </source>
</evidence>
<reference evidence="2" key="2">
    <citation type="journal article" date="2023" name="IMA Fungus">
        <title>Comparative genomic study of the Penicillium genus elucidates a diverse pangenome and 15 lateral gene transfer events.</title>
        <authorList>
            <person name="Petersen C."/>
            <person name="Sorensen T."/>
            <person name="Nielsen M.R."/>
            <person name="Sondergaard T.E."/>
            <person name="Sorensen J.L."/>
            <person name="Fitzpatrick D.A."/>
            <person name="Frisvad J.C."/>
            <person name="Nielsen K.L."/>
        </authorList>
    </citation>
    <scope>NUCLEOTIDE SEQUENCE</scope>
    <source>
        <strain evidence="2">IBT 29677</strain>
    </source>
</reference>
<proteinExistence type="predicted"/>
<dbReference type="GeneID" id="81373334"/>
<dbReference type="RefSeq" id="XP_056484974.1">
    <property type="nucleotide sequence ID" value="XM_056634354.1"/>
</dbReference>
<protein>
    <submittedName>
        <fullName evidence="2">Uncharacterized protein</fullName>
    </submittedName>
</protein>
<gene>
    <name evidence="2" type="ORF">N7509_009717</name>
</gene>
<feature type="compositionally biased region" description="Basic and acidic residues" evidence="1">
    <location>
        <begin position="179"/>
        <end position="193"/>
    </location>
</feature>
<feature type="compositionally biased region" description="Basic and acidic residues" evidence="1">
    <location>
        <begin position="324"/>
        <end position="334"/>
    </location>
</feature>
<dbReference type="Proteomes" id="UP001147747">
    <property type="component" value="Unassembled WGS sequence"/>
</dbReference>
<keyword evidence="3" id="KW-1185">Reference proteome</keyword>
<feature type="compositionally biased region" description="Polar residues" evidence="1">
    <location>
        <begin position="199"/>
        <end position="232"/>
    </location>
</feature>
<feature type="compositionally biased region" description="Polar residues" evidence="1">
    <location>
        <begin position="11"/>
        <end position="30"/>
    </location>
</feature>
<name>A0A9W9VQ05_9EURO</name>
<feature type="compositionally biased region" description="Polar residues" evidence="1">
    <location>
        <begin position="126"/>
        <end position="136"/>
    </location>
</feature>
<organism evidence="2 3">
    <name type="scientific">Penicillium cosmopolitanum</name>
    <dbReference type="NCBI Taxonomy" id="1131564"/>
    <lineage>
        <taxon>Eukaryota</taxon>
        <taxon>Fungi</taxon>
        <taxon>Dikarya</taxon>
        <taxon>Ascomycota</taxon>
        <taxon>Pezizomycotina</taxon>
        <taxon>Eurotiomycetes</taxon>
        <taxon>Eurotiomycetidae</taxon>
        <taxon>Eurotiales</taxon>
        <taxon>Aspergillaceae</taxon>
        <taxon>Penicillium</taxon>
    </lineage>
</organism>
<comment type="caution">
    <text evidence="2">The sequence shown here is derived from an EMBL/GenBank/DDBJ whole genome shotgun (WGS) entry which is preliminary data.</text>
</comment>
<feature type="region of interest" description="Disordered" evidence="1">
    <location>
        <begin position="1"/>
        <end position="343"/>
    </location>
</feature>
<reference evidence="2" key="1">
    <citation type="submission" date="2022-12" db="EMBL/GenBank/DDBJ databases">
        <authorList>
            <person name="Petersen C."/>
        </authorList>
    </citation>
    <scope>NUCLEOTIDE SEQUENCE</scope>
    <source>
        <strain evidence="2">IBT 29677</strain>
    </source>
</reference>